<protein>
    <submittedName>
        <fullName evidence="3">ThiF family protein</fullName>
    </submittedName>
</protein>
<evidence type="ECO:0000313" key="4">
    <source>
        <dbReference type="Proteomes" id="UP000198953"/>
    </source>
</evidence>
<feature type="domain" description="THIF-type NAD/FAD binding fold" evidence="2">
    <location>
        <begin position="118"/>
        <end position="192"/>
    </location>
</feature>
<dbReference type="Gene3D" id="3.40.50.720">
    <property type="entry name" value="NAD(P)-binding Rossmann-like Domain"/>
    <property type="match status" value="2"/>
</dbReference>
<organism evidence="3 4">
    <name type="scientific">Nonomuraea pusilla</name>
    <dbReference type="NCBI Taxonomy" id="46177"/>
    <lineage>
        <taxon>Bacteria</taxon>
        <taxon>Bacillati</taxon>
        <taxon>Actinomycetota</taxon>
        <taxon>Actinomycetes</taxon>
        <taxon>Streptosporangiales</taxon>
        <taxon>Streptosporangiaceae</taxon>
        <taxon>Nonomuraea</taxon>
    </lineage>
</organism>
<feature type="compositionally biased region" description="Low complexity" evidence="1">
    <location>
        <begin position="269"/>
        <end position="304"/>
    </location>
</feature>
<dbReference type="InterPro" id="IPR035985">
    <property type="entry name" value="Ubiquitin-activating_enz"/>
</dbReference>
<dbReference type="SUPFAM" id="SSF69572">
    <property type="entry name" value="Activating enzymes of the ubiquitin-like proteins"/>
    <property type="match status" value="1"/>
</dbReference>
<sequence length="591" mass="62177">MKPALRRILRDERTLQFGVHPLRAVVLTSLARPVRRWIESLDGTRDLAQAIREAAAAGLDEQAARALLDRLAARGVLHDASTSPAPLRDVPLAERDRLRPDLDALDLASTAPDSWIAGMARRRRARVRVYGAGRVGAQVVALLAASGVGDIRVFDQGPVRPRDITPGGLTWSELGLSRQDGAVAVARRLTSAGSIPPPPTRHTPEALPRNRRTAVAPTDQRPPDAHAGNRVTSGARGVNRRTPGARTSDLAAPAAPPPRTVLRPGTAAGPGSPRPTTSRPSAPAPATGAHAARAAGGRDAALSSGRGGSPSGTAGPASPSGRRPPTSTARPEDARLQPPTAKGAATSHVMRPSPARGQGAGEAQRRPTADERLPRNTTRQVAAQEGPARNTNQHGATGAEAEWRWSPEEEASWACSVDVRAGGPYLGDGTHRPDLVVLAPVEPLDGLLVNELLELGIPHLLASAFEGHGSVGPLVLPGRTACLHCLDLARRDRDPGWAMVTARLGGFPPGEIACGTALATLVAAEAAGHVLAYIDGQEPAVTNRTVDVMPDWHWKSEGWSNHPQCRCMRNNPYSLKMVMSPPVADALRGRP</sequence>
<dbReference type="GO" id="GO:0008641">
    <property type="term" value="F:ubiquitin-like modifier activating enzyme activity"/>
    <property type="evidence" value="ECO:0007669"/>
    <property type="project" value="InterPro"/>
</dbReference>
<evidence type="ECO:0000259" key="2">
    <source>
        <dbReference type="Pfam" id="PF00899"/>
    </source>
</evidence>
<reference evidence="3 4" key="1">
    <citation type="submission" date="2016-10" db="EMBL/GenBank/DDBJ databases">
        <authorList>
            <person name="de Groot N.N."/>
        </authorList>
    </citation>
    <scope>NUCLEOTIDE SEQUENCE [LARGE SCALE GENOMIC DNA]</scope>
    <source>
        <strain evidence="3 4">DSM 43357</strain>
    </source>
</reference>
<feature type="compositionally biased region" description="Basic and acidic residues" evidence="1">
    <location>
        <begin position="363"/>
        <end position="374"/>
    </location>
</feature>
<feature type="region of interest" description="Disordered" evidence="1">
    <location>
        <begin position="189"/>
        <end position="405"/>
    </location>
</feature>
<dbReference type="Proteomes" id="UP000198953">
    <property type="component" value="Unassembled WGS sequence"/>
</dbReference>
<keyword evidence="4" id="KW-1185">Reference proteome</keyword>
<name>A0A1H8JMC1_9ACTN</name>
<accession>A0A1H8JMC1</accession>
<dbReference type="Pfam" id="PF00899">
    <property type="entry name" value="ThiF"/>
    <property type="match status" value="1"/>
</dbReference>
<dbReference type="InterPro" id="IPR000594">
    <property type="entry name" value="ThiF_NAD_FAD-bd"/>
</dbReference>
<feature type="compositionally biased region" description="Low complexity" evidence="1">
    <location>
        <begin position="311"/>
        <end position="321"/>
    </location>
</feature>
<evidence type="ECO:0000313" key="3">
    <source>
        <dbReference type="EMBL" id="SEN81685.1"/>
    </source>
</evidence>
<evidence type="ECO:0000256" key="1">
    <source>
        <dbReference type="SAM" id="MobiDB-lite"/>
    </source>
</evidence>
<proteinExistence type="predicted"/>
<gene>
    <name evidence="3" type="ORF">SAMN05660976_08380</name>
</gene>
<dbReference type="AlphaFoldDB" id="A0A1H8JMC1"/>
<dbReference type="EMBL" id="FOBF01000039">
    <property type="protein sequence ID" value="SEN81685.1"/>
    <property type="molecule type" value="Genomic_DNA"/>
</dbReference>
<dbReference type="STRING" id="46177.SAMN05660976_08380"/>